<name>A0A1C7DHB8_9BACL</name>
<reference evidence="4" key="2">
    <citation type="submission" date="2016-07" db="EMBL/GenBank/DDBJ databases">
        <authorList>
            <person name="See-Too W.S."/>
        </authorList>
    </citation>
    <scope>NUCLEOTIDE SEQUENCE [LARGE SCALE GENOMIC DNA]</scope>
    <source>
        <strain evidence="4">DSM 14505</strain>
    </source>
</reference>
<dbReference type="Proteomes" id="UP000092661">
    <property type="component" value="Chromosome"/>
</dbReference>
<dbReference type="OrthoDB" id="2428045at2"/>
<evidence type="ECO:0000313" key="2">
    <source>
        <dbReference type="EMBL" id="EIM07121.1"/>
    </source>
</evidence>
<dbReference type="RefSeq" id="WP_006829616.1">
    <property type="nucleotide sequence ID" value="NZ_AJYB01000023.1"/>
</dbReference>
<organism evidence="2 3">
    <name type="scientific">Planococcus antarcticus DSM 14505</name>
    <dbReference type="NCBI Taxonomy" id="1185653"/>
    <lineage>
        <taxon>Bacteria</taxon>
        <taxon>Bacillati</taxon>
        <taxon>Bacillota</taxon>
        <taxon>Bacilli</taxon>
        <taxon>Bacillales</taxon>
        <taxon>Caryophanaceae</taxon>
        <taxon>Planococcus</taxon>
    </lineage>
</organism>
<keyword evidence="4" id="KW-1185">Reference proteome</keyword>
<evidence type="ECO:0000313" key="1">
    <source>
        <dbReference type="EMBL" id="ANU10959.1"/>
    </source>
</evidence>
<proteinExistence type="predicted"/>
<protein>
    <submittedName>
        <fullName evidence="2">Uncharacterized protein</fullName>
    </submittedName>
</protein>
<sequence>MILADPIKEMTMILEKALDAEVEVIGNLFSVKKFRTLVIQSDDAKFSFEMGCDITFQTMLQSKMTINKAEILLLPSELSVFLSALISQVNPLPNNYSQRLVVELSVYCLYLETQELPEPFAKRLAASLKAIDGLPFPSEQPFCFSLPWTCAKANEQ</sequence>
<evidence type="ECO:0000313" key="4">
    <source>
        <dbReference type="Proteomes" id="UP000092661"/>
    </source>
</evidence>
<accession>A0A1C7DHB8</accession>
<gene>
    <name evidence="2" type="ORF">A1A1_08114</name>
    <name evidence="1" type="ORF">BBH88_11895</name>
</gene>
<dbReference type="Proteomes" id="UP000004725">
    <property type="component" value="Unassembled WGS sequence"/>
</dbReference>
<dbReference type="EMBL" id="AJYB01000023">
    <property type="protein sequence ID" value="EIM07121.1"/>
    <property type="molecule type" value="Genomic_DNA"/>
</dbReference>
<dbReference type="EMBL" id="CP016534">
    <property type="protein sequence ID" value="ANU10959.1"/>
    <property type="molecule type" value="Genomic_DNA"/>
</dbReference>
<reference evidence="2 3" key="1">
    <citation type="journal article" date="2012" name="J. Bacteriol.">
        <title>Genome Sequence of the Antarctic Psychrophile Bacterium Planococcus antarcticus DSM 14505.</title>
        <authorList>
            <person name="Margolles A."/>
            <person name="Gueimonde M."/>
            <person name="Sanchez B."/>
        </authorList>
    </citation>
    <scope>NUCLEOTIDE SEQUENCE [LARGE SCALE GENOMIC DNA]</scope>
    <source>
        <strain evidence="2 3">DSM 14505</strain>
    </source>
</reference>
<reference evidence="1" key="3">
    <citation type="submission" date="2016-10" db="EMBL/GenBank/DDBJ databases">
        <authorList>
            <person name="See-Too W.S."/>
        </authorList>
    </citation>
    <scope>NUCLEOTIDE SEQUENCE</scope>
    <source>
        <strain evidence="1">DSM 14505</strain>
    </source>
</reference>
<evidence type="ECO:0000313" key="3">
    <source>
        <dbReference type="Proteomes" id="UP000004725"/>
    </source>
</evidence>
<dbReference type="KEGG" id="pana:BBH88_11895"/>
<dbReference type="AlphaFoldDB" id="A0A1C7DHB8"/>